<dbReference type="Proteomes" id="UP000010466">
    <property type="component" value="Chromosome"/>
</dbReference>
<proteinExistence type="predicted"/>
<dbReference type="GeneID" id="74932169"/>
<dbReference type="KEGG" id="mcy:MCYN_0601"/>
<dbReference type="HOGENOM" id="CLU_787129_0_0_14"/>
<dbReference type="RefSeq" id="WP_015287457.1">
    <property type="nucleotide sequence ID" value="NC_019949.1"/>
</dbReference>
<dbReference type="NCBIfam" id="NF045879">
    <property type="entry name" value="ICE_Mbov_0392"/>
    <property type="match status" value="1"/>
</dbReference>
<accession>L0RUS8</accession>
<protein>
    <submittedName>
        <fullName evidence="1">Uncharacterized protein</fullName>
    </submittedName>
</protein>
<dbReference type="STRING" id="1246955.MCYN_0601"/>
<reference evidence="2" key="1">
    <citation type="journal article" date="2013" name="Genome Announc.">
        <title>Complete genome sequence of Mycoplasma cynos strain C142.</title>
        <authorList>
            <person name="Walker C.A."/>
            <person name="Mannering S.A."/>
            <person name="Shields S."/>
            <person name="Blake D.P."/>
            <person name="Brownlie J."/>
        </authorList>
    </citation>
    <scope>NUCLEOTIDE SEQUENCE [LARGE SCALE GENOMIC DNA]</scope>
    <source>
        <strain evidence="2">C142</strain>
    </source>
</reference>
<gene>
    <name evidence="1" type="primary">MCYN0601</name>
    <name evidence="1" type="ordered locus">MCYN_0601</name>
</gene>
<dbReference type="EMBL" id="HF559394">
    <property type="protein sequence ID" value="CCP24333.1"/>
    <property type="molecule type" value="Genomic_DNA"/>
</dbReference>
<dbReference type="PATRIC" id="fig|1246955.3.peg.543"/>
<dbReference type="OrthoDB" id="10006949at2"/>
<sequence>MSYKLNKEDINLIAKYIDTKTDAEILNILNTKIEEQYYYNKANKEFIKCIKDIQNLMLNCDDKYNNFFIKRLVSNRYYTIDNLKEIKAVLNNISNNNFILINNDYSNCLEFERKYDSKILSKNEVENKIDQSLKQSGIKSEYLDLLQELKRSQNEFFIIDDKTKKIKSEYQNLNEVYEEILNKNYEEILLNSDNGFPFDFPLKIDLTNYNNFYKTESDKKELKKELYELANKQEWTYFYNLDENSDEFKQFLTIKNDDIWINDGLTIEQLMYFIEKTTDHNYGFWTFSKYNKKYQTMLNLPEFHTYETSQYEKYNIDKVIAENFKIIYKDNKFYEYSISSKPKKQLAFEKAI</sequence>
<evidence type="ECO:0000313" key="2">
    <source>
        <dbReference type="Proteomes" id="UP000010466"/>
    </source>
</evidence>
<name>L0RUS8_MYCC1</name>
<evidence type="ECO:0000313" key="1">
    <source>
        <dbReference type="EMBL" id="CCP24333.1"/>
    </source>
</evidence>
<keyword evidence="2" id="KW-1185">Reference proteome</keyword>
<organism evidence="1 2">
    <name type="scientific">Mycoplasmopsis cynos (strain C142)</name>
    <name type="common">Mycoplasma cynos</name>
    <dbReference type="NCBI Taxonomy" id="1246955"/>
    <lineage>
        <taxon>Bacteria</taxon>
        <taxon>Bacillati</taxon>
        <taxon>Mycoplasmatota</taxon>
        <taxon>Mycoplasmoidales</taxon>
        <taxon>Metamycoplasmataceae</taxon>
        <taxon>Mycoplasmopsis</taxon>
    </lineage>
</organism>
<dbReference type="AlphaFoldDB" id="L0RUS8"/>